<dbReference type="SUPFAM" id="SSF51230">
    <property type="entry name" value="Single hybrid motif"/>
    <property type="match status" value="1"/>
</dbReference>
<dbReference type="PROSITE" id="PS50975">
    <property type="entry name" value="ATP_GRASP"/>
    <property type="match status" value="1"/>
</dbReference>
<dbReference type="Gene3D" id="3.30.470.20">
    <property type="entry name" value="ATP-grasp fold, B domain"/>
    <property type="match status" value="1"/>
</dbReference>
<keyword evidence="11" id="KW-1185">Reference proteome</keyword>
<dbReference type="InterPro" id="IPR001882">
    <property type="entry name" value="Biotin_BS"/>
</dbReference>
<evidence type="ECO:0000256" key="4">
    <source>
        <dbReference type="ARBA" id="ARBA00022840"/>
    </source>
</evidence>
<dbReference type="SUPFAM" id="SSF52440">
    <property type="entry name" value="PreATP-grasp domain"/>
    <property type="match status" value="1"/>
</dbReference>
<dbReference type="EMBL" id="BFBB01000002">
    <property type="protein sequence ID" value="GBF48975.1"/>
    <property type="molecule type" value="Genomic_DNA"/>
</dbReference>
<evidence type="ECO:0000256" key="2">
    <source>
        <dbReference type="ARBA" id="ARBA00022598"/>
    </source>
</evidence>
<evidence type="ECO:0000256" key="1">
    <source>
        <dbReference type="ARBA" id="ARBA00001953"/>
    </source>
</evidence>
<dbReference type="Proteomes" id="UP000245133">
    <property type="component" value="Unassembled WGS sequence"/>
</dbReference>
<organism evidence="10 11">
    <name type="scientific">Leptospira ryugenii</name>
    <dbReference type="NCBI Taxonomy" id="1917863"/>
    <lineage>
        <taxon>Bacteria</taxon>
        <taxon>Pseudomonadati</taxon>
        <taxon>Spirochaetota</taxon>
        <taxon>Spirochaetia</taxon>
        <taxon>Leptospirales</taxon>
        <taxon>Leptospiraceae</taxon>
        <taxon>Leptospira</taxon>
    </lineage>
</organism>
<evidence type="ECO:0000259" key="8">
    <source>
        <dbReference type="PROSITE" id="PS50975"/>
    </source>
</evidence>
<dbReference type="InterPro" id="IPR011053">
    <property type="entry name" value="Single_hybrid_motif"/>
</dbReference>
<dbReference type="RefSeq" id="WP_108973344.1">
    <property type="nucleotide sequence ID" value="NZ_BFBB01000002.1"/>
</dbReference>
<dbReference type="PROSITE" id="PS50968">
    <property type="entry name" value="BIOTINYL_LIPOYL"/>
    <property type="match status" value="1"/>
</dbReference>
<dbReference type="PROSITE" id="PS50979">
    <property type="entry name" value="BC"/>
    <property type="match status" value="1"/>
</dbReference>
<evidence type="ECO:0000259" key="9">
    <source>
        <dbReference type="PROSITE" id="PS50979"/>
    </source>
</evidence>
<feature type="domain" description="Lipoyl-binding" evidence="7">
    <location>
        <begin position="802"/>
        <end position="891"/>
    </location>
</feature>
<protein>
    <submittedName>
        <fullName evidence="10">Biotin carboxylase</fullName>
    </submittedName>
</protein>
<evidence type="ECO:0000256" key="6">
    <source>
        <dbReference type="PROSITE-ProRule" id="PRU00409"/>
    </source>
</evidence>
<sequence>MLDQNFNRIKFQDAKSEWVRSFSVESIKCLIVCRGPVRKETMDVFDQIGVREYGILLSEKDSIVYPKALAPELRNFRFPENVHRVPDYMGAGKEEKEQRIKQIIDIAKDNGYTHLFAGYGFMAEDAEFIEAIETSGLIFMGPSSHVAKGAGAKDEAKKLARSLKVSVTPGVDNITALALVRKTGSSKDGLLKVAKEKQISFTFQDNLSLEDNAELLLQASYEKTIDLTSIEDLQKESKIQCEDIWKQFPGKRIRFKYIGGGGGKGQRVINEASQIDSAVMEILAESKVTAVGSNRNFLIELNIENTRHNEIQMIGNGEWSLSLGGRDCSLQMHEQKLLEISLTQELLQREIEDVKVSSPKKAAILEKDLATLKDMEHQAEVFGKAIRLNSVSTFECIVEGNSFFFMEVNTRIQVEHRVTEMVYQLKFVNPSDPKDFFYVDSLVEAMAILSLHAPRVPKPERIVRNISGAEVRINATNRALQPHAGGIIQNWSPPLPGEIRDDQGICTRNPDTGSFVHYNLAGAYDSNVALIVSYGETRTKNLEVLGDILRRTVLRGQNLETNLLVHYGLIQWILGKDAMFKPSTAFMISYLAGIGSLQSVTNDVDLEYLWNQKTKQADADLKKVLAKKLTLVVRPIEKLLSNPHVLGGFLGYFDGKLWDRSGKQIQFSENPIVFLDKLYHYLNWEDVASKPPSEKIWDHDANLLEKAKAFYSEVAKRTGVSKWQDLNTLLLSEKNPKTAVFSEEEWSKALAAHKGFQAGLETLLIIPNIGVKANFFALGMDENLEGVVPETFKKAETRDALIKTLNPPPKMSGDEIVAPMGGMFYSKEAPNLPAIIEEGAHFQVGQPLFIIEVMKMFNKILAPVSGTITKNLMVDSDGKIVTKGQPIFKIKPDEVIKEESPEEIHQRMVKVTSELANL</sequence>
<dbReference type="GO" id="GO:0046872">
    <property type="term" value="F:metal ion binding"/>
    <property type="evidence" value="ECO:0007669"/>
    <property type="project" value="InterPro"/>
</dbReference>
<reference evidence="10 11" key="1">
    <citation type="submission" date="2018-02" db="EMBL/GenBank/DDBJ databases">
        <title>Novel Leptospira species isolated from soil and water in Japan.</title>
        <authorList>
            <person name="Nakao R."/>
            <person name="Masuzawa T."/>
        </authorList>
    </citation>
    <scope>NUCLEOTIDE SEQUENCE [LARGE SCALE GENOMIC DNA]</scope>
    <source>
        <strain evidence="10 11">YH101</strain>
    </source>
</reference>
<dbReference type="InterPro" id="IPR011054">
    <property type="entry name" value="Rudment_hybrid_motif"/>
</dbReference>
<keyword evidence="3 6" id="KW-0547">Nucleotide-binding</keyword>
<dbReference type="InterPro" id="IPR011761">
    <property type="entry name" value="ATP-grasp"/>
</dbReference>
<dbReference type="PROSITE" id="PS00188">
    <property type="entry name" value="BIOTIN"/>
    <property type="match status" value="1"/>
</dbReference>
<evidence type="ECO:0000256" key="3">
    <source>
        <dbReference type="ARBA" id="ARBA00022741"/>
    </source>
</evidence>
<dbReference type="Pfam" id="PF00289">
    <property type="entry name" value="Biotin_carb_N"/>
    <property type="match status" value="1"/>
</dbReference>
<evidence type="ECO:0000259" key="7">
    <source>
        <dbReference type="PROSITE" id="PS50968"/>
    </source>
</evidence>
<dbReference type="SUPFAM" id="SSF51246">
    <property type="entry name" value="Rudiment single hybrid motif"/>
    <property type="match status" value="1"/>
</dbReference>
<dbReference type="InterPro" id="IPR005482">
    <property type="entry name" value="Biotin_COase_C"/>
</dbReference>
<dbReference type="InterPro" id="IPR011764">
    <property type="entry name" value="Biotin_carboxylation_dom"/>
</dbReference>
<proteinExistence type="predicted"/>
<dbReference type="SUPFAM" id="SSF56059">
    <property type="entry name" value="Glutathione synthetase ATP-binding domain-like"/>
    <property type="match status" value="1"/>
</dbReference>
<name>A0A2P2DWF2_9LEPT</name>
<feature type="domain" description="ATP-grasp" evidence="8">
    <location>
        <begin position="214"/>
        <end position="447"/>
    </location>
</feature>
<evidence type="ECO:0000313" key="11">
    <source>
        <dbReference type="Proteomes" id="UP000245133"/>
    </source>
</evidence>
<feature type="domain" description="Biotin carboxylation" evidence="9">
    <location>
        <begin position="25"/>
        <end position="590"/>
    </location>
</feature>
<dbReference type="InterPro" id="IPR005481">
    <property type="entry name" value="BC-like_N"/>
</dbReference>
<dbReference type="InterPro" id="IPR005479">
    <property type="entry name" value="CPAse_ATP-bd"/>
</dbReference>
<keyword evidence="5" id="KW-0092">Biotin</keyword>
<dbReference type="CDD" id="cd06850">
    <property type="entry name" value="biotinyl_domain"/>
    <property type="match status" value="1"/>
</dbReference>
<dbReference type="PANTHER" id="PTHR48095">
    <property type="entry name" value="PYRUVATE CARBOXYLASE SUBUNIT A"/>
    <property type="match status" value="1"/>
</dbReference>
<keyword evidence="4 6" id="KW-0067">ATP-binding</keyword>
<dbReference type="Gene3D" id="3.40.50.20">
    <property type="match status" value="1"/>
</dbReference>
<dbReference type="OrthoDB" id="9763189at2"/>
<evidence type="ECO:0000313" key="10">
    <source>
        <dbReference type="EMBL" id="GBF48975.1"/>
    </source>
</evidence>
<accession>A0A2P2DWF2</accession>
<keyword evidence="2" id="KW-0436">Ligase</keyword>
<dbReference type="InterPro" id="IPR051602">
    <property type="entry name" value="ACC_Biotin_Carboxylase"/>
</dbReference>
<comment type="caution">
    <text evidence="10">The sequence shown here is derived from an EMBL/GenBank/DDBJ whole genome shotgun (WGS) entry which is preliminary data.</text>
</comment>
<dbReference type="PROSITE" id="PS00867">
    <property type="entry name" value="CPSASE_2"/>
    <property type="match status" value="1"/>
</dbReference>
<dbReference type="InterPro" id="IPR000089">
    <property type="entry name" value="Biotin_lipoyl"/>
</dbReference>
<dbReference type="Pfam" id="PF02786">
    <property type="entry name" value="CPSase_L_D2"/>
    <property type="match status" value="2"/>
</dbReference>
<dbReference type="GO" id="GO:0005524">
    <property type="term" value="F:ATP binding"/>
    <property type="evidence" value="ECO:0007669"/>
    <property type="project" value="UniProtKB-UniRule"/>
</dbReference>
<dbReference type="AlphaFoldDB" id="A0A2P2DWF2"/>
<dbReference type="Pfam" id="PF00364">
    <property type="entry name" value="Biotin_lipoyl"/>
    <property type="match status" value="1"/>
</dbReference>
<dbReference type="InterPro" id="IPR016185">
    <property type="entry name" value="PreATP-grasp_dom_sf"/>
</dbReference>
<comment type="cofactor">
    <cofactor evidence="1">
        <name>biotin</name>
        <dbReference type="ChEBI" id="CHEBI:57586"/>
    </cofactor>
</comment>
<evidence type="ECO:0000256" key="5">
    <source>
        <dbReference type="ARBA" id="ARBA00023267"/>
    </source>
</evidence>
<dbReference type="GO" id="GO:0016874">
    <property type="term" value="F:ligase activity"/>
    <property type="evidence" value="ECO:0007669"/>
    <property type="project" value="UniProtKB-KW"/>
</dbReference>
<dbReference type="SMART" id="SM00878">
    <property type="entry name" value="Biotin_carb_C"/>
    <property type="match status" value="1"/>
</dbReference>
<dbReference type="Gene3D" id="2.40.50.100">
    <property type="match status" value="1"/>
</dbReference>
<dbReference type="PANTHER" id="PTHR48095:SF4">
    <property type="entry name" value="BIOTIN CARBOXYL CARRIER PROTEIN OF ACETYL-COA CARBOXYLASE"/>
    <property type="match status" value="1"/>
</dbReference>
<gene>
    <name evidence="10" type="primary">accC</name>
    <name evidence="10" type="ORF">LPTSP4_04820</name>
</gene>